<protein>
    <recommendedName>
        <fullName evidence="3">Transposase</fullName>
    </recommendedName>
</protein>
<reference evidence="1 2" key="1">
    <citation type="journal article" date="2016" name="Front. Microbiol.">
        <title>Single-Cell (Meta-)Genomics of a Dimorphic Candidatus Thiomargarita nelsonii Reveals Genomic Plasticity.</title>
        <authorList>
            <person name="Flood B.E."/>
            <person name="Fliss P."/>
            <person name="Jones D.S."/>
            <person name="Dick G.J."/>
            <person name="Jain S."/>
            <person name="Kaster A.K."/>
            <person name="Winkel M."/>
            <person name="Mussmann M."/>
            <person name="Bailey J."/>
        </authorList>
    </citation>
    <scope>NUCLEOTIDE SEQUENCE [LARGE SCALE GENOMIC DNA]</scope>
    <source>
        <strain evidence="1">Hydrate Ridge</strain>
    </source>
</reference>
<name>A0A0A6PB49_9GAMM</name>
<sequence>MPSYYVPKQQNAKVKQALKTGAPNLTQITSQRDRLQNAIEVVPQRLSAIGKKIIRLLLNFRINLAHGHNYWIAKLHCLRSALWYSESKIYLGRGDAQDKSWTPKYLLIPIINCLFPSAQKPDAQ</sequence>
<organism evidence="1 2">
    <name type="scientific">Candidatus Thiomargarita nelsonii</name>
    <dbReference type="NCBI Taxonomy" id="1003181"/>
    <lineage>
        <taxon>Bacteria</taxon>
        <taxon>Pseudomonadati</taxon>
        <taxon>Pseudomonadota</taxon>
        <taxon>Gammaproteobacteria</taxon>
        <taxon>Thiotrichales</taxon>
        <taxon>Thiotrichaceae</taxon>
        <taxon>Thiomargarita</taxon>
    </lineage>
</organism>
<dbReference type="Proteomes" id="UP000030428">
    <property type="component" value="Unassembled WGS sequence"/>
</dbReference>
<comment type="caution">
    <text evidence="1">The sequence shown here is derived from an EMBL/GenBank/DDBJ whole genome shotgun (WGS) entry which is preliminary data.</text>
</comment>
<accession>A0A0A6PB49</accession>
<keyword evidence="2" id="KW-1185">Reference proteome</keyword>
<proteinExistence type="predicted"/>
<evidence type="ECO:0000313" key="2">
    <source>
        <dbReference type="Proteomes" id="UP000030428"/>
    </source>
</evidence>
<dbReference type="EMBL" id="JSZA02000031">
    <property type="protein sequence ID" value="KHD08005.1"/>
    <property type="molecule type" value="Genomic_DNA"/>
</dbReference>
<gene>
    <name evidence="1" type="ORF">PN36_10185</name>
</gene>
<dbReference type="AlphaFoldDB" id="A0A0A6PB49"/>
<evidence type="ECO:0008006" key="3">
    <source>
        <dbReference type="Google" id="ProtNLM"/>
    </source>
</evidence>
<evidence type="ECO:0000313" key="1">
    <source>
        <dbReference type="EMBL" id="KHD08005.1"/>
    </source>
</evidence>